<keyword evidence="2" id="KW-1185">Reference proteome</keyword>
<dbReference type="OrthoDB" id="6153719at2759"/>
<protein>
    <submittedName>
        <fullName evidence="1">Uncharacterized protein</fullName>
    </submittedName>
</protein>
<reference evidence="1 2" key="1">
    <citation type="submission" date="2020-06" db="EMBL/GenBank/DDBJ databases">
        <authorList>
            <person name="Li R."/>
            <person name="Bekaert M."/>
        </authorList>
    </citation>
    <scope>NUCLEOTIDE SEQUENCE [LARGE SCALE GENOMIC DNA]</scope>
    <source>
        <strain evidence="2">wild</strain>
    </source>
</reference>
<dbReference type="AlphaFoldDB" id="A0A6J8C9I2"/>
<sequence length="219" mass="24874">MNKENDEPNEDKPNVYNFVSIICRVAHIHVIVQYGEVVGRGCISPLRSKLNPNVDETKDRPIRYHNRKADETSESLYNAIAPNQGNKLKRMSDQPPLTKGDDDLLSDSTLYQVFNACETSKRKRLNGLDNIAVDGTTAFDNILSLISKVSKTKDWKSKVRSILLSSRLYLKTDYKLHLNREDECAFHCLQYSLSDPKVGALSVGCEHLHLKSYDSYLLL</sequence>
<dbReference type="EMBL" id="CACVKT020004820">
    <property type="protein sequence ID" value="CAC5391680.1"/>
    <property type="molecule type" value="Genomic_DNA"/>
</dbReference>
<evidence type="ECO:0000313" key="1">
    <source>
        <dbReference type="EMBL" id="CAC5391680.1"/>
    </source>
</evidence>
<organism evidence="1 2">
    <name type="scientific">Mytilus coruscus</name>
    <name type="common">Sea mussel</name>
    <dbReference type="NCBI Taxonomy" id="42192"/>
    <lineage>
        <taxon>Eukaryota</taxon>
        <taxon>Metazoa</taxon>
        <taxon>Spiralia</taxon>
        <taxon>Lophotrochozoa</taxon>
        <taxon>Mollusca</taxon>
        <taxon>Bivalvia</taxon>
        <taxon>Autobranchia</taxon>
        <taxon>Pteriomorphia</taxon>
        <taxon>Mytilida</taxon>
        <taxon>Mytiloidea</taxon>
        <taxon>Mytilidae</taxon>
        <taxon>Mytilinae</taxon>
        <taxon>Mytilus</taxon>
    </lineage>
</organism>
<evidence type="ECO:0000313" key="2">
    <source>
        <dbReference type="Proteomes" id="UP000507470"/>
    </source>
</evidence>
<proteinExistence type="predicted"/>
<dbReference type="Proteomes" id="UP000507470">
    <property type="component" value="Unassembled WGS sequence"/>
</dbReference>
<accession>A0A6J8C9I2</accession>
<gene>
    <name evidence="1" type="ORF">MCOR_26678</name>
</gene>
<name>A0A6J8C9I2_MYTCO</name>